<gene>
    <name evidence="1" type="ORF">FPZ41_46165</name>
</gene>
<sequence>MPEPGTATVRRYEDGTVEVIHADDVIAVDPEALKTATREHLREDGTLVLDTAGQYRYRQTGTATDFGHEYLVFERVR</sequence>
<dbReference type="RefSeq" id="WP_152870845.1">
    <property type="nucleotide sequence ID" value="NZ_VMNX01000479.1"/>
</dbReference>
<dbReference type="EMBL" id="VMNX01000479">
    <property type="protein sequence ID" value="MPY55530.1"/>
    <property type="molecule type" value="Genomic_DNA"/>
</dbReference>
<keyword evidence="2" id="KW-1185">Reference proteome</keyword>
<accession>A0A5N8X7T5</accession>
<comment type="caution">
    <text evidence="1">The sequence shown here is derived from an EMBL/GenBank/DDBJ whole genome shotgun (WGS) entry which is preliminary data.</text>
</comment>
<dbReference type="AlphaFoldDB" id="A0A5N8X7T5"/>
<name>A0A5N8X7T5_9ACTN</name>
<reference evidence="1 2" key="1">
    <citation type="submission" date="2019-09" db="EMBL/GenBank/DDBJ databases">
        <authorList>
            <person name="Duangmal K."/>
            <person name="Teo W.F.A."/>
            <person name="Lipun K."/>
        </authorList>
    </citation>
    <scope>NUCLEOTIDE SEQUENCE [LARGE SCALE GENOMIC DNA]</scope>
    <source>
        <strain evidence="1 2">K1PN6</strain>
    </source>
</reference>
<organism evidence="1 2">
    <name type="scientific">Streptomyces acidicola</name>
    <dbReference type="NCBI Taxonomy" id="2596892"/>
    <lineage>
        <taxon>Bacteria</taxon>
        <taxon>Bacillati</taxon>
        <taxon>Actinomycetota</taxon>
        <taxon>Actinomycetes</taxon>
        <taxon>Kitasatosporales</taxon>
        <taxon>Streptomycetaceae</taxon>
        <taxon>Streptomyces</taxon>
    </lineage>
</organism>
<evidence type="ECO:0000313" key="1">
    <source>
        <dbReference type="EMBL" id="MPY55530.1"/>
    </source>
</evidence>
<proteinExistence type="predicted"/>
<dbReference type="Proteomes" id="UP000373149">
    <property type="component" value="Unassembled WGS sequence"/>
</dbReference>
<evidence type="ECO:0000313" key="2">
    <source>
        <dbReference type="Proteomes" id="UP000373149"/>
    </source>
</evidence>
<protein>
    <submittedName>
        <fullName evidence="1">Uncharacterized protein</fullName>
    </submittedName>
</protein>